<proteinExistence type="predicted"/>
<name>A0A8X6WCX9_TRICX</name>
<protein>
    <submittedName>
        <fullName evidence="3">Nucleic-acid-binding protein from transposon X-element</fullName>
    </submittedName>
</protein>
<feature type="compositionally biased region" description="Basic and acidic residues" evidence="1">
    <location>
        <begin position="303"/>
        <end position="313"/>
    </location>
</feature>
<dbReference type="InterPro" id="IPR012337">
    <property type="entry name" value="RNaseH-like_sf"/>
</dbReference>
<comment type="caution">
    <text evidence="3">The sequence shown here is derived from an EMBL/GenBank/DDBJ whole genome shotgun (WGS) entry which is preliminary data.</text>
</comment>
<organism evidence="3 4">
    <name type="scientific">Trichonephila clavipes</name>
    <name type="common">Golden silk orbweaver</name>
    <name type="synonym">Nephila clavipes</name>
    <dbReference type="NCBI Taxonomy" id="2585209"/>
    <lineage>
        <taxon>Eukaryota</taxon>
        <taxon>Metazoa</taxon>
        <taxon>Ecdysozoa</taxon>
        <taxon>Arthropoda</taxon>
        <taxon>Chelicerata</taxon>
        <taxon>Arachnida</taxon>
        <taxon>Araneae</taxon>
        <taxon>Araneomorphae</taxon>
        <taxon>Entelegynae</taxon>
        <taxon>Araneoidea</taxon>
        <taxon>Nephilidae</taxon>
        <taxon>Trichonephila</taxon>
    </lineage>
</organism>
<dbReference type="GO" id="GO:0004523">
    <property type="term" value="F:RNA-DNA hybrid ribonuclease activity"/>
    <property type="evidence" value="ECO:0007669"/>
    <property type="project" value="InterPro"/>
</dbReference>
<feature type="region of interest" description="Disordered" evidence="1">
    <location>
        <begin position="301"/>
        <end position="350"/>
    </location>
</feature>
<dbReference type="InterPro" id="IPR002156">
    <property type="entry name" value="RNaseH_domain"/>
</dbReference>
<dbReference type="CDD" id="cd09276">
    <property type="entry name" value="Rnase_HI_RT_non_LTR"/>
    <property type="match status" value="1"/>
</dbReference>
<dbReference type="InterPro" id="IPR006579">
    <property type="entry name" value="Pre_C2HC_dom"/>
</dbReference>
<dbReference type="GO" id="GO:0003676">
    <property type="term" value="F:nucleic acid binding"/>
    <property type="evidence" value="ECO:0007669"/>
    <property type="project" value="InterPro"/>
</dbReference>
<evidence type="ECO:0000259" key="2">
    <source>
        <dbReference type="PROSITE" id="PS50879"/>
    </source>
</evidence>
<dbReference type="SUPFAM" id="SSF53098">
    <property type="entry name" value="Ribonuclease H-like"/>
    <property type="match status" value="1"/>
</dbReference>
<feature type="region of interest" description="Disordered" evidence="1">
    <location>
        <begin position="611"/>
        <end position="699"/>
    </location>
</feature>
<evidence type="ECO:0000313" key="3">
    <source>
        <dbReference type="EMBL" id="GFY31941.1"/>
    </source>
</evidence>
<feature type="compositionally biased region" description="Basic residues" evidence="1">
    <location>
        <begin position="614"/>
        <end position="627"/>
    </location>
</feature>
<feature type="domain" description="RNase H type-1" evidence="2">
    <location>
        <begin position="47"/>
        <end position="175"/>
    </location>
</feature>
<dbReference type="Proteomes" id="UP000887159">
    <property type="component" value="Unassembled WGS sequence"/>
</dbReference>
<evidence type="ECO:0000256" key="1">
    <source>
        <dbReference type="SAM" id="MobiDB-lite"/>
    </source>
</evidence>
<keyword evidence="4" id="KW-1185">Reference proteome</keyword>
<gene>
    <name evidence="3" type="primary">ORF1</name>
    <name evidence="3" type="ORF">TNCV_2620781</name>
</gene>
<dbReference type="Pfam" id="PF00075">
    <property type="entry name" value="RNase_H"/>
    <property type="match status" value="1"/>
</dbReference>
<dbReference type="SMART" id="SM00596">
    <property type="entry name" value="PRE_C2HC"/>
    <property type="match status" value="1"/>
</dbReference>
<sequence length="761" mass="85845">MKRLYDARPSNIRPFMDRMKLHISELDLPNVPPVVFQRVFAYHRSQYSRYSAIYTDGSKRADYVGCGVVIEDIMHGYRLDTSCSIFTAEAVAIYRALQLIDSTMPRKYCIYTDSMSVLEALECYHDRCHPVVCTILDITSRLYSKGFDIVFCWLPSHVGIIGNEQADSAAKSAKTHLPLAVPLSDMKRVIMHHIFKIWQESWSQQLDNKLHSVKPVTGAWPVMPMRRTDVKLTRLRIGHTRFTHRHLLFGERAPESKHEIGRNGQNDRLLLVKLNVPLFRIPASEKELEKIILRVKNRVSDPPAEKKNEEKKPKAVSPPPPTSPRSKGRKAKRSVDADGFAPPPPPSNLFEKFALLARPPPPSPTPSSAPIMDSATLEEQGEEGMDTIIDVPQSQEEVPVATKKPRIPPFFVSPKGDWRQLVALAKLIAPSFQSQMSGRFLKVTVADDVDYRALSKWLESSGVEFKSFMLKQDRPVKVVIRGLPSNTEPEDIKTEIEAEGFKVLKISQMKNYRTKAPMPLFYLIIENGADAPKIYDFTELFGTRIEVKPFDRGNKVNQCWRCQGWFHSSEVCHLPPRCVKCAGPHAAKDCTLEFEAPMKCANCSGAHAANWSRCPKHPNNSKRKNQNKNKNGPKPNNNLNKNNVNNKQPAQAPRPDISKARKVSPNLDYSKVVQNKIPKEHVSPPSTSKSELRPAPSKDASINAGLLKDLLEVIEESPSIDKQTFCRVFKNSLSALRSASADVDKTYVIFEAYCRLRSLQA</sequence>
<dbReference type="Pfam" id="PF07530">
    <property type="entry name" value="PRE_C2HC"/>
    <property type="match status" value="1"/>
</dbReference>
<dbReference type="Gene3D" id="3.30.420.10">
    <property type="entry name" value="Ribonuclease H-like superfamily/Ribonuclease H"/>
    <property type="match status" value="1"/>
</dbReference>
<dbReference type="PROSITE" id="PS50879">
    <property type="entry name" value="RNASE_H_1"/>
    <property type="match status" value="1"/>
</dbReference>
<dbReference type="InterPro" id="IPR036397">
    <property type="entry name" value="RNaseH_sf"/>
</dbReference>
<accession>A0A8X6WCX9</accession>
<feature type="compositionally biased region" description="Low complexity" evidence="1">
    <location>
        <begin position="628"/>
        <end position="647"/>
    </location>
</feature>
<reference evidence="3" key="1">
    <citation type="submission" date="2020-08" db="EMBL/GenBank/DDBJ databases">
        <title>Multicomponent nature underlies the extraordinary mechanical properties of spider dragline silk.</title>
        <authorList>
            <person name="Kono N."/>
            <person name="Nakamura H."/>
            <person name="Mori M."/>
            <person name="Yoshida Y."/>
            <person name="Ohtoshi R."/>
            <person name="Malay A.D."/>
            <person name="Moran D.A.P."/>
            <person name="Tomita M."/>
            <person name="Numata K."/>
            <person name="Arakawa K."/>
        </authorList>
    </citation>
    <scope>NUCLEOTIDE SEQUENCE</scope>
</reference>
<evidence type="ECO:0000313" key="4">
    <source>
        <dbReference type="Proteomes" id="UP000887159"/>
    </source>
</evidence>
<dbReference type="AlphaFoldDB" id="A0A8X6WCX9"/>
<dbReference type="EMBL" id="BMAU01021401">
    <property type="protein sequence ID" value="GFY31941.1"/>
    <property type="molecule type" value="Genomic_DNA"/>
</dbReference>